<reference evidence="7 9" key="1">
    <citation type="journal article" date="2019" name="Microbiol. Resour. Announc.">
        <title>The Genome Sequence of the Halobacterium salinarum Type Strain Is Closely Related to That of Laboratory Strains NRC-1 and R1.</title>
        <authorList>
            <person name="Pfeiffer F."/>
            <person name="Marchfelder A."/>
            <person name="Habermann B."/>
            <person name="Dyall-Smith M.L."/>
        </authorList>
    </citation>
    <scope>NUCLEOTIDE SEQUENCE [LARGE SCALE GENOMIC DNA]</scope>
    <source>
        <strain evidence="7">91-R6</strain>
        <strain evidence="9">ATCC 33171 / DSM 3754 / JCM 8978 / NBRC 102687 / NCIMB 764 / 91-R6</strain>
    </source>
</reference>
<evidence type="ECO:0000313" key="8">
    <source>
        <dbReference type="EMBL" id="TYO75525.1"/>
    </source>
</evidence>
<dbReference type="SMART" id="SM00306">
    <property type="entry name" value="HintN"/>
    <property type="match status" value="1"/>
</dbReference>
<dbReference type="GO" id="GO:0016539">
    <property type="term" value="P:intein-mediated protein splicing"/>
    <property type="evidence" value="ECO:0007669"/>
    <property type="project" value="InterPro"/>
</dbReference>
<gene>
    <name evidence="7" type="primary">aglM1</name>
    <name evidence="7" type="synonym">ugd1</name>
    <name evidence="8" type="ORF">APQ99_01848</name>
    <name evidence="7" type="ORF">HBSAL_06145</name>
</gene>
<dbReference type="PROSITE" id="PS50818">
    <property type="entry name" value="INTEIN_C_TER"/>
    <property type="match status" value="1"/>
</dbReference>
<evidence type="ECO:0000256" key="4">
    <source>
        <dbReference type="ARBA" id="ARBA00023002"/>
    </source>
</evidence>
<keyword evidence="3" id="KW-0651">Protein splicing</keyword>
<evidence type="ECO:0000256" key="3">
    <source>
        <dbReference type="ARBA" id="ARBA00023000"/>
    </source>
</evidence>
<comment type="similarity">
    <text evidence="1">Belongs to the UDP-glucose/GDP-mannose dehydrogenase family.</text>
</comment>
<dbReference type="AlphaFoldDB" id="A0A4D6GTJ3"/>
<dbReference type="PROSITE" id="PS50819">
    <property type="entry name" value="INTEIN_ENDONUCLEASE"/>
    <property type="match status" value="1"/>
</dbReference>
<dbReference type="SUPFAM" id="SSF48179">
    <property type="entry name" value="6-phosphogluconate dehydrogenase C-terminal domain-like"/>
    <property type="match status" value="1"/>
</dbReference>
<reference evidence="8 10" key="2">
    <citation type="submission" date="2019-07" db="EMBL/GenBank/DDBJ databases">
        <title>Genomic Encyclopedia of Archaeal and Bacterial Type Strains, Phase II (KMG-II): from individual species to whole genera.</title>
        <authorList>
            <person name="Goeker M."/>
        </authorList>
    </citation>
    <scope>NUCLEOTIDE SEQUENCE [LARGE SCALE GENOMIC DNA]</scope>
    <source>
        <strain evidence="8 10">DSM 3754</strain>
    </source>
</reference>
<dbReference type="GO" id="GO:0003979">
    <property type="term" value="F:UDP-glucose 6-dehydrogenase activity"/>
    <property type="evidence" value="ECO:0007669"/>
    <property type="project" value="UniProtKB-EC"/>
</dbReference>
<dbReference type="InterPro" id="IPR004860">
    <property type="entry name" value="LAGLIDADG_dom"/>
</dbReference>
<evidence type="ECO:0000256" key="2">
    <source>
        <dbReference type="ARBA" id="ARBA00022813"/>
    </source>
</evidence>
<dbReference type="SUPFAM" id="SSF52413">
    <property type="entry name" value="UDP-glucose/GDP-mannose dehydrogenase C-terminal domain"/>
    <property type="match status" value="1"/>
</dbReference>
<dbReference type="InterPro" id="IPR036220">
    <property type="entry name" value="UDP-Glc/GDP-Man_DH_C_sf"/>
</dbReference>
<dbReference type="InterPro" id="IPR004042">
    <property type="entry name" value="Intein_endonuc_central"/>
</dbReference>
<dbReference type="InterPro" id="IPR036291">
    <property type="entry name" value="NAD(P)-bd_dom_sf"/>
</dbReference>
<dbReference type="GO" id="GO:0004519">
    <property type="term" value="F:endonuclease activity"/>
    <property type="evidence" value="ECO:0007669"/>
    <property type="project" value="InterPro"/>
</dbReference>
<dbReference type="NCBIfam" id="TIGR01443">
    <property type="entry name" value="intein_Cterm"/>
    <property type="match status" value="1"/>
</dbReference>
<dbReference type="PRINTS" id="PR00379">
    <property type="entry name" value="INTEIN"/>
</dbReference>
<dbReference type="EMBL" id="CP038631">
    <property type="protein sequence ID" value="QCC44891.1"/>
    <property type="molecule type" value="Genomic_DNA"/>
</dbReference>
<feature type="domain" description="DOD-type homing endonuclease" evidence="6">
    <location>
        <begin position="485"/>
        <end position="632"/>
    </location>
</feature>
<dbReference type="Pfam" id="PF14528">
    <property type="entry name" value="LAGLIDADG_3"/>
    <property type="match status" value="1"/>
</dbReference>
<evidence type="ECO:0000256" key="1">
    <source>
        <dbReference type="ARBA" id="ARBA00006601"/>
    </source>
</evidence>
<dbReference type="InterPro" id="IPR003586">
    <property type="entry name" value="Hint_dom_C"/>
</dbReference>
<evidence type="ECO:0000313" key="10">
    <source>
        <dbReference type="Proteomes" id="UP000323075"/>
    </source>
</evidence>
<dbReference type="InterPro" id="IPR017476">
    <property type="entry name" value="UDP-Glc/GDP-Man"/>
</dbReference>
<dbReference type="SMART" id="SM00305">
    <property type="entry name" value="HintC"/>
    <property type="match status" value="1"/>
</dbReference>
<dbReference type="Gene3D" id="3.10.28.10">
    <property type="entry name" value="Homing endonucleases"/>
    <property type="match status" value="1"/>
</dbReference>
<dbReference type="InterPro" id="IPR027434">
    <property type="entry name" value="Homing_endonucl"/>
</dbReference>
<evidence type="ECO:0000256" key="5">
    <source>
        <dbReference type="ARBA" id="ARBA00023027"/>
    </source>
</evidence>
<evidence type="ECO:0000313" key="9">
    <source>
        <dbReference type="Proteomes" id="UP000296216"/>
    </source>
</evidence>
<keyword evidence="5" id="KW-0520">NAD</keyword>
<dbReference type="EMBL" id="VRYN01000004">
    <property type="protein sequence ID" value="TYO75525.1"/>
    <property type="molecule type" value="Genomic_DNA"/>
</dbReference>
<dbReference type="Gene3D" id="2.170.16.10">
    <property type="entry name" value="Hedgehog/Intein (Hint) domain"/>
    <property type="match status" value="2"/>
</dbReference>
<dbReference type="Proteomes" id="UP000323075">
    <property type="component" value="Unassembled WGS sequence"/>
</dbReference>
<dbReference type="Proteomes" id="UP000296216">
    <property type="component" value="Chromosome"/>
</dbReference>
<dbReference type="PANTHER" id="PTHR43750">
    <property type="entry name" value="UDP-GLUCOSE 6-DEHYDROGENASE TUAD"/>
    <property type="match status" value="1"/>
</dbReference>
<dbReference type="Pfam" id="PF14890">
    <property type="entry name" value="Intein_splicing"/>
    <property type="match status" value="1"/>
</dbReference>
<sequence length="897" mass="98275">MRVSIVGSGYVGTTIAACFADLGHEVVNVDVDEELVATINDGEAPIHEPGLEERIAEHAGGRLRATTDYDAVRETDVTFLALPTPSREDGSIDTSIMETGSESLGAALAGKDDHTVVVKSTVVPGTTEDVVEPALERGGSEGATLAMNPEFLRMGSAVEDFLDPDKVVFGARDDAAFEPLREVYAPLLDEAPDAAVVETGLRESEMIKYANNAFLASKVSLVNDLGNICKEFGVDAYEVADAIAHDDRISGRFLRSGVGWGGSCLTGEQRVLAKDEDGAKQMMLAEFFETYVSEGTLEDVSVLSRQDDGSFGFKPVTAATRREYDGALHTVRTRMNKSVTVTHDHPMLTADGDVIATREARELSEGDQLPVFTDLPENPTGSFDLVSIIDDSDAFENGDVYLKPDFDLAEVKAELRDALSEYNDQFGYDKVHEFTRNNYLKLDAFLSVEDRLPFGRENVGLYTTVGGGQTYVPGIIDADEDFWRFIGYYLSEGHINDDESGRGSTTRRRVFLSFHPSDEQAYVEDVKSYLDEMDIRYRTETQETATQIEVSSRVLAEFLEWLGCGTGSYSARVPDAAYQESVDCRTALLAGLFRGDGYIEYTNHSNAVVYDYGSVSEELIQGMQFLLHSIGIVPSYKTSQSAKSTQPAHFLRVSSKEQIASLKEMFLPETQARIERRLDGYDRDIAPTGHSVDGGQTTVSVRDVEVDETTTDVYSLEVENTHNFVTTDGLVVHNCFPKDVAAITAAAKREGYDPAMLEAAVEVNDRQPERLLSLLDDHVDVEGERVAVLGLSFKPGTDDIRGTRAIPVIDGLQERGADVVAYDPVATEKMAEKRPDVAYADSAREALDGAVGAVVVTDWDEFAALDDEFDAMVERVVVDGRRVVEPRDGLTYEGLTW</sequence>
<dbReference type="NCBIfam" id="TIGR03026">
    <property type="entry name" value="NDP-sugDHase"/>
    <property type="match status" value="1"/>
</dbReference>
<dbReference type="InterPro" id="IPR014027">
    <property type="entry name" value="UDP-Glc/GDP-Man_DH_C"/>
</dbReference>
<dbReference type="InterPro" id="IPR030934">
    <property type="entry name" value="Intein_C"/>
</dbReference>
<dbReference type="SUPFAM" id="SSF51735">
    <property type="entry name" value="NAD(P)-binding Rossmann-fold domains"/>
    <property type="match status" value="1"/>
</dbReference>
<dbReference type="InterPro" id="IPR036844">
    <property type="entry name" value="Hint_dom_sf"/>
</dbReference>
<organism evidence="7 9">
    <name type="scientific">Halobacterium salinarum (strain ATCC 33171 / DSM 3754 / JCM 8978 / NBRC 102687 / NCIMB 764 / 91-R6)</name>
    <dbReference type="NCBI Taxonomy" id="2597657"/>
    <lineage>
        <taxon>Archaea</taxon>
        <taxon>Methanobacteriati</taxon>
        <taxon>Methanobacteriota</taxon>
        <taxon>Stenosarchaea group</taxon>
        <taxon>Halobacteria</taxon>
        <taxon>Halobacteriales</taxon>
        <taxon>Halobacteriaceae</taxon>
        <taxon>Halobacterium</taxon>
    </lineage>
</organism>
<dbReference type="SUPFAM" id="SSF51294">
    <property type="entry name" value="Hedgehog/intein (Hint) domain"/>
    <property type="match status" value="1"/>
</dbReference>
<keyword evidence="4 7" id="KW-0560">Oxidoreductase</keyword>
<dbReference type="Pfam" id="PF00984">
    <property type="entry name" value="UDPG_MGDP_dh"/>
    <property type="match status" value="1"/>
</dbReference>
<accession>A0A4D6GTJ3</accession>
<dbReference type="GO" id="GO:0051287">
    <property type="term" value="F:NAD binding"/>
    <property type="evidence" value="ECO:0007669"/>
    <property type="project" value="InterPro"/>
</dbReference>
<dbReference type="InterPro" id="IPR003587">
    <property type="entry name" value="Hint_dom_N"/>
</dbReference>
<dbReference type="InterPro" id="IPR006141">
    <property type="entry name" value="Intein_N"/>
</dbReference>
<evidence type="ECO:0000259" key="6">
    <source>
        <dbReference type="PROSITE" id="PS50819"/>
    </source>
</evidence>
<name>A0A4D6GTJ3_HALS9</name>
<protein>
    <submittedName>
        <fullName evidence="7">UDP-glucose 6-dehydrogenase AglM</fullName>
        <ecNumber evidence="7">1.1.1.22</ecNumber>
    </submittedName>
    <submittedName>
        <fullName evidence="8">UDPglucose 6-dehydrogenase</fullName>
    </submittedName>
</protein>
<dbReference type="PANTHER" id="PTHR43750:SF3">
    <property type="entry name" value="UDP-GLUCOSE 6-DEHYDROGENASE TUAD"/>
    <property type="match status" value="1"/>
</dbReference>
<evidence type="ECO:0000313" key="7">
    <source>
        <dbReference type="EMBL" id="QCC44891.1"/>
    </source>
</evidence>
<dbReference type="SUPFAM" id="SSF55608">
    <property type="entry name" value="Homing endonucleases"/>
    <property type="match status" value="1"/>
</dbReference>
<dbReference type="Gene3D" id="3.40.50.720">
    <property type="entry name" value="NAD(P)-binding Rossmann-like Domain"/>
    <property type="match status" value="3"/>
</dbReference>
<reference evidence="7" key="3">
    <citation type="journal article" name="MicrobiologyOpen">
        <title>Whole-genome comparison between the type strain of Halobacterium salinarum (DSM 3754(T)) and the laboratory strains R1 and NRC-1.</title>
        <authorList>
            <person name="Pfeiffer F."/>
            <person name="Losensky G."/>
            <person name="Marchfelder A."/>
            <person name="Habermann B."/>
            <person name="Dyall-Smith M."/>
        </authorList>
    </citation>
    <scope>NUCLEOTIDE SEQUENCE</scope>
    <source>
        <strain evidence="7">91-R6</strain>
    </source>
</reference>
<dbReference type="Pfam" id="PF03720">
    <property type="entry name" value="UDPG_MGDP_dh_C"/>
    <property type="match status" value="1"/>
</dbReference>
<dbReference type="NCBIfam" id="TIGR01445">
    <property type="entry name" value="intein_Nterm"/>
    <property type="match status" value="1"/>
</dbReference>
<dbReference type="PROSITE" id="PS50817">
    <property type="entry name" value="INTEIN_N_TER"/>
    <property type="match status" value="1"/>
</dbReference>
<dbReference type="InterPro" id="IPR001732">
    <property type="entry name" value="UDP-Glc/GDP-Man_DH_N"/>
</dbReference>
<dbReference type="Gene3D" id="1.20.5.100">
    <property type="entry name" value="Cytochrome c1, transmembrane anchor, C-terminal"/>
    <property type="match status" value="1"/>
</dbReference>
<dbReference type="SMART" id="SM00984">
    <property type="entry name" value="UDPG_MGDP_dh_C"/>
    <property type="match status" value="1"/>
</dbReference>
<keyword evidence="2" id="KW-0068">Autocatalytic cleavage</keyword>
<dbReference type="PROSITE" id="PS51257">
    <property type="entry name" value="PROKAR_LIPOPROTEIN"/>
    <property type="match status" value="1"/>
</dbReference>
<dbReference type="InterPro" id="IPR006142">
    <property type="entry name" value="INTEIN"/>
</dbReference>
<proteinExistence type="inferred from homology"/>
<dbReference type="InterPro" id="IPR008927">
    <property type="entry name" value="6-PGluconate_DH-like_C_sf"/>
</dbReference>
<dbReference type="CDD" id="cd00081">
    <property type="entry name" value="Hint"/>
    <property type="match status" value="2"/>
</dbReference>
<dbReference type="Pfam" id="PF03721">
    <property type="entry name" value="UDPG_MGDP_dh_N"/>
    <property type="match status" value="1"/>
</dbReference>
<dbReference type="EC" id="1.1.1.22" evidence="7"/>
<dbReference type="InterPro" id="IPR014026">
    <property type="entry name" value="UDP-Glc/GDP-Man_DH_dimer"/>
</dbReference>